<dbReference type="PROSITE" id="PS50011">
    <property type="entry name" value="PROTEIN_KINASE_DOM"/>
    <property type="match status" value="1"/>
</dbReference>
<name>A0A1Q9AB50_9HYPH</name>
<dbReference type="InterPro" id="IPR011009">
    <property type="entry name" value="Kinase-like_dom_sf"/>
</dbReference>
<keyword evidence="2" id="KW-0808">Transferase</keyword>
<dbReference type="SUPFAM" id="SSF56112">
    <property type="entry name" value="Protein kinase-like (PK-like)"/>
    <property type="match status" value="1"/>
</dbReference>
<reference evidence="9 10" key="1">
    <citation type="submission" date="2016-09" db="EMBL/GenBank/DDBJ databases">
        <title>Rhizobium oryziradicis sp. nov., isolated from the root of rice.</title>
        <authorList>
            <person name="Zhao J."/>
            <person name="Zhang X."/>
        </authorList>
    </citation>
    <scope>NUCLEOTIDE SEQUENCE [LARGE SCALE GENOMIC DNA]</scope>
    <source>
        <strain evidence="9 10">14971</strain>
    </source>
</reference>
<feature type="domain" description="Protein kinase" evidence="7">
    <location>
        <begin position="8"/>
        <end position="265"/>
    </location>
</feature>
<dbReference type="Gene3D" id="1.10.510.10">
    <property type="entry name" value="Transferase(Phosphotransferase) domain 1"/>
    <property type="match status" value="1"/>
</dbReference>
<dbReference type="EMBL" id="JACIED010000008">
    <property type="protein sequence ID" value="MBB4010298.1"/>
    <property type="molecule type" value="Genomic_DNA"/>
</dbReference>
<keyword evidence="3 6" id="KW-0547">Nucleotide-binding</keyword>
<organism evidence="9 10">
    <name type="scientific">Allorhizobium taibaishanense</name>
    <dbReference type="NCBI Taxonomy" id="887144"/>
    <lineage>
        <taxon>Bacteria</taxon>
        <taxon>Pseudomonadati</taxon>
        <taxon>Pseudomonadota</taxon>
        <taxon>Alphaproteobacteria</taxon>
        <taxon>Hyphomicrobiales</taxon>
        <taxon>Rhizobiaceae</taxon>
        <taxon>Rhizobium/Agrobacterium group</taxon>
        <taxon>Allorhizobium</taxon>
    </lineage>
</organism>
<keyword evidence="5 6" id="KW-0067">ATP-binding</keyword>
<dbReference type="InterPro" id="IPR017441">
    <property type="entry name" value="Protein_kinase_ATP_BS"/>
</dbReference>
<dbReference type="PROSITE" id="PS00108">
    <property type="entry name" value="PROTEIN_KINASE_ST"/>
    <property type="match status" value="1"/>
</dbReference>
<evidence type="ECO:0000313" key="10">
    <source>
        <dbReference type="Proteomes" id="UP000185598"/>
    </source>
</evidence>
<dbReference type="PANTHER" id="PTHR24345:SF0">
    <property type="entry name" value="CELL CYCLE SERINE_THREONINE-PROTEIN KINASE CDC5_MSD2"/>
    <property type="match status" value="1"/>
</dbReference>
<dbReference type="Proteomes" id="UP000185598">
    <property type="component" value="Unassembled WGS sequence"/>
</dbReference>
<evidence type="ECO:0000256" key="1">
    <source>
        <dbReference type="ARBA" id="ARBA00022527"/>
    </source>
</evidence>
<dbReference type="SMART" id="SM00220">
    <property type="entry name" value="S_TKc"/>
    <property type="match status" value="1"/>
</dbReference>
<dbReference type="EMBL" id="MKIN01000017">
    <property type="protein sequence ID" value="OLP52096.1"/>
    <property type="molecule type" value="Genomic_DNA"/>
</dbReference>
<evidence type="ECO:0000256" key="4">
    <source>
        <dbReference type="ARBA" id="ARBA00022777"/>
    </source>
</evidence>
<gene>
    <name evidence="9" type="ORF">BJF91_10210</name>
    <name evidence="8" type="ORF">GGQ71_004599</name>
</gene>
<evidence type="ECO:0000256" key="6">
    <source>
        <dbReference type="PROSITE-ProRule" id="PRU10141"/>
    </source>
</evidence>
<keyword evidence="1 8" id="KW-0723">Serine/threonine-protein kinase</keyword>
<dbReference type="GO" id="GO:0004674">
    <property type="term" value="F:protein serine/threonine kinase activity"/>
    <property type="evidence" value="ECO:0007669"/>
    <property type="project" value="UniProtKB-KW"/>
</dbReference>
<dbReference type="CDD" id="cd14014">
    <property type="entry name" value="STKc_PknB_like"/>
    <property type="match status" value="1"/>
</dbReference>
<dbReference type="Pfam" id="PF00069">
    <property type="entry name" value="Pkinase"/>
    <property type="match status" value="1"/>
</dbReference>
<dbReference type="InterPro" id="IPR008271">
    <property type="entry name" value="Ser/Thr_kinase_AS"/>
</dbReference>
<evidence type="ECO:0000256" key="3">
    <source>
        <dbReference type="ARBA" id="ARBA00022741"/>
    </source>
</evidence>
<proteinExistence type="predicted"/>
<dbReference type="GO" id="GO:0005524">
    <property type="term" value="F:ATP binding"/>
    <property type="evidence" value="ECO:0007669"/>
    <property type="project" value="UniProtKB-UniRule"/>
</dbReference>
<dbReference type="AlphaFoldDB" id="A0A1Q9AB50"/>
<dbReference type="STRING" id="887144.BJF91_10210"/>
<protein>
    <submittedName>
        <fullName evidence="8">Serine/threonine protein kinase</fullName>
    </submittedName>
</protein>
<dbReference type="PROSITE" id="PS00107">
    <property type="entry name" value="PROTEIN_KINASE_ATP"/>
    <property type="match status" value="1"/>
</dbReference>
<dbReference type="Proteomes" id="UP000544107">
    <property type="component" value="Unassembled WGS sequence"/>
</dbReference>
<dbReference type="RefSeq" id="WP_075612862.1">
    <property type="nucleotide sequence ID" value="NZ_JACIED010000008.1"/>
</dbReference>
<dbReference type="OrthoDB" id="9801841at2"/>
<evidence type="ECO:0000313" key="8">
    <source>
        <dbReference type="EMBL" id="MBB4010298.1"/>
    </source>
</evidence>
<keyword evidence="4 8" id="KW-0418">Kinase</keyword>
<evidence type="ECO:0000259" key="7">
    <source>
        <dbReference type="PROSITE" id="PS50011"/>
    </source>
</evidence>
<reference evidence="8 11" key="2">
    <citation type="submission" date="2020-08" db="EMBL/GenBank/DDBJ databases">
        <title>Genomic Encyclopedia of Type Strains, Phase IV (KMG-IV): sequencing the most valuable type-strain genomes for metagenomic binning, comparative biology and taxonomic classification.</title>
        <authorList>
            <person name="Goeker M."/>
        </authorList>
    </citation>
    <scope>NUCLEOTIDE SEQUENCE [LARGE SCALE GENOMIC DNA]</scope>
    <source>
        <strain evidence="8 11">DSM 100021</strain>
    </source>
</reference>
<dbReference type="PANTHER" id="PTHR24345">
    <property type="entry name" value="SERINE/THREONINE-PROTEIN KINASE PLK"/>
    <property type="match status" value="1"/>
</dbReference>
<evidence type="ECO:0000313" key="11">
    <source>
        <dbReference type="Proteomes" id="UP000544107"/>
    </source>
</evidence>
<feature type="binding site" evidence="6">
    <location>
        <position position="36"/>
    </location>
    <ligand>
        <name>ATP</name>
        <dbReference type="ChEBI" id="CHEBI:30616"/>
    </ligand>
</feature>
<keyword evidence="10" id="KW-1185">Reference proteome</keyword>
<evidence type="ECO:0000256" key="2">
    <source>
        <dbReference type="ARBA" id="ARBA00022679"/>
    </source>
</evidence>
<dbReference type="InterPro" id="IPR000719">
    <property type="entry name" value="Prot_kinase_dom"/>
</dbReference>
<evidence type="ECO:0000256" key="5">
    <source>
        <dbReference type="ARBA" id="ARBA00022840"/>
    </source>
</evidence>
<evidence type="ECO:0000313" key="9">
    <source>
        <dbReference type="EMBL" id="OLP52096.1"/>
    </source>
</evidence>
<sequence length="343" mass="37944">MSEFSSNLKIGPKLGNGHFGDVHLGSDDIHEQLAIKVIRPKNTDTPEKWEERKGNLVKEGANLKKATHDNVVQVYYVNGSTTEDAIYLAMELCERGSLQKPYEAGPMPSTEVHRVATHICHGLGSLHDREMLHRDLKPGNILVTKNGTVKLGDFGLVTDDMLLGYAELGYSYTDHLAPESHETGLSSKKTDFWALGMTLYRLLHGDEWYRQSPLPRFSVADGGYADRLTWLPHVSGRWRRLIRAMLADDSATRLATSRRALDALADIAGEAAWDCALNCDGVRWTREIKGRRIEVDLVRHGKLCSWTAVSHPIGKGAKKTLGSSGGPVAKSLADSQLRKYFGG</sequence>
<comment type="caution">
    <text evidence="9">The sequence shown here is derived from an EMBL/GenBank/DDBJ whole genome shotgun (WGS) entry which is preliminary data.</text>
</comment>
<accession>A0A1Q9AB50</accession>